<sequence length="397" mass="42425">MLHQLPKAAAPAPLATTGPSATVALSELRQAAAHLGRVVLRWNLVPVQACVRIRLAEGKITLDATDTDMALTLELEAQTTGAADLVVSHRALAGFLRAARGPVVLTYLAGEADNRLRLSDGEIEVTLKLTIPPEDFPRPFEDLDRDWLAAEPQFTLSGAQALRLLDLGRSCISREETRYYLNGTYLCAKPDTGTLRAVSTDGHRMAVIDCEVPACFHSELSDDPSGIILPVRAVDLLLALARKSGNAALQIHASDRHLVLRSAGLQLITRGIDGTYPDYTRVVPAPSDALIAHLSTAALTRLRTIASATTSGHSLPLRLAPGAGRMSLATGEGDEISAQLQGHVTEEGLTVTISLRLLSELSRIAPAFTLTCAGRGDPARIATEDPDALWVLMPMRD</sequence>
<dbReference type="InterPro" id="IPR046938">
    <property type="entry name" value="DNA_clamp_sf"/>
</dbReference>
<keyword evidence="16" id="KW-1185">Reference proteome</keyword>
<dbReference type="InterPro" id="IPR022637">
    <property type="entry name" value="DNA_polIII_beta_cen"/>
</dbReference>
<keyword evidence="8" id="KW-0239">DNA-directed DNA polymerase</keyword>
<dbReference type="Proteomes" id="UP000231655">
    <property type="component" value="Unassembled WGS sequence"/>
</dbReference>
<evidence type="ECO:0000313" key="14">
    <source>
        <dbReference type="EMBL" id="SNY60830.1"/>
    </source>
</evidence>
<dbReference type="PANTHER" id="PTHR30478">
    <property type="entry name" value="DNA POLYMERASE III SUBUNIT BETA"/>
    <property type="match status" value="1"/>
</dbReference>
<evidence type="ECO:0000313" key="13">
    <source>
        <dbReference type="EMBL" id="PJE26500.1"/>
    </source>
</evidence>
<keyword evidence="7" id="KW-0235">DNA replication</keyword>
<dbReference type="InterPro" id="IPR001001">
    <property type="entry name" value="DNA_polIII_beta"/>
</dbReference>
<keyword evidence="5" id="KW-0808">Transferase</keyword>
<evidence type="ECO:0000313" key="15">
    <source>
        <dbReference type="Proteomes" id="UP000231655"/>
    </source>
</evidence>
<evidence type="ECO:0000256" key="4">
    <source>
        <dbReference type="ARBA" id="ARBA00022490"/>
    </source>
</evidence>
<keyword evidence="6" id="KW-0548">Nucleotidyltransferase</keyword>
<dbReference type="GO" id="GO:0003887">
    <property type="term" value="F:DNA-directed DNA polymerase activity"/>
    <property type="evidence" value="ECO:0007669"/>
    <property type="project" value="UniProtKB-KW"/>
</dbReference>
<dbReference type="CDD" id="cd00140">
    <property type="entry name" value="beta_clamp"/>
    <property type="match status" value="1"/>
</dbReference>
<name>A0A285JKG8_9RHOB</name>
<comment type="subcellular location">
    <subcellularLocation>
        <location evidence="1">Cytoplasm</location>
    </subcellularLocation>
</comment>
<dbReference type="Pfam" id="PF02767">
    <property type="entry name" value="DNA_pol3_beta_2"/>
    <property type="match status" value="1"/>
</dbReference>
<evidence type="ECO:0000256" key="6">
    <source>
        <dbReference type="ARBA" id="ARBA00022695"/>
    </source>
</evidence>
<dbReference type="OrthoDB" id="8421503at2"/>
<reference evidence="13 16" key="2">
    <citation type="journal article" date="2018" name="Int. J. Syst. Evol. Microbiol.">
        <title>Pseudooceanicola lipolyticus sp. nov., a marine alphaproteobacterium, reclassification of Oceanicola flagellatus as Pseudooceanicola flagellatus comb. nov. and emended description of the genus Pseudooceanicola.</title>
        <authorList>
            <person name="Huang M.-M."/>
            <person name="Guo L.-L."/>
            <person name="Wu Y.-H."/>
            <person name="Lai Q.-L."/>
            <person name="Shao Z.-Z."/>
            <person name="Wang C.-S."/>
            <person name="Wu M."/>
            <person name="Xu X.-W."/>
        </authorList>
    </citation>
    <scope>NUCLEOTIDE SEQUENCE [LARGE SCALE GENOMIC DNA]</scope>
    <source>
        <strain evidence="13 16">Ar-45</strain>
    </source>
</reference>
<dbReference type="Gene3D" id="3.70.10.10">
    <property type="match status" value="1"/>
</dbReference>
<reference evidence="14 15" key="1">
    <citation type="submission" date="2017-09" db="EMBL/GenBank/DDBJ databases">
        <authorList>
            <person name="Ehlers B."/>
            <person name="Leendertz F.H."/>
        </authorList>
    </citation>
    <scope>NUCLEOTIDE SEQUENCE [LARGE SCALE GENOMIC DNA]</scope>
    <source>
        <strain evidence="14 15">CGMCC 1.12662</strain>
    </source>
</reference>
<evidence type="ECO:0000256" key="7">
    <source>
        <dbReference type="ARBA" id="ARBA00022705"/>
    </source>
</evidence>
<dbReference type="GO" id="GO:0003677">
    <property type="term" value="F:DNA binding"/>
    <property type="evidence" value="ECO:0007669"/>
    <property type="project" value="UniProtKB-KW"/>
</dbReference>
<dbReference type="EMBL" id="OBEA01000012">
    <property type="protein sequence ID" value="SNY60830.1"/>
    <property type="molecule type" value="Genomic_DNA"/>
</dbReference>
<protein>
    <recommendedName>
        <fullName evidence="3">Beta sliding clamp</fullName>
    </recommendedName>
    <alternativeName>
        <fullName evidence="11">Beta-clamp processivity factor</fullName>
    </alternativeName>
    <alternativeName>
        <fullName evidence="10">DNA polymerase III beta sliding clamp subunit</fullName>
    </alternativeName>
</protein>
<keyword evidence="9" id="KW-0238">DNA-binding</keyword>
<evidence type="ECO:0000256" key="5">
    <source>
        <dbReference type="ARBA" id="ARBA00022679"/>
    </source>
</evidence>
<proteinExistence type="inferred from homology"/>
<feature type="domain" description="DNA polymerase III beta sliding clamp central" evidence="12">
    <location>
        <begin position="171"/>
        <end position="278"/>
    </location>
</feature>
<dbReference type="GO" id="GO:0006271">
    <property type="term" value="P:DNA strand elongation involved in DNA replication"/>
    <property type="evidence" value="ECO:0007669"/>
    <property type="project" value="TreeGrafter"/>
</dbReference>
<keyword evidence="4" id="KW-0963">Cytoplasm</keyword>
<dbReference type="SUPFAM" id="SSF55979">
    <property type="entry name" value="DNA clamp"/>
    <property type="match status" value="2"/>
</dbReference>
<organism evidence="14 15">
    <name type="scientific">Pseudooceanicola antarcticus</name>
    <dbReference type="NCBI Taxonomy" id="1247613"/>
    <lineage>
        <taxon>Bacteria</taxon>
        <taxon>Pseudomonadati</taxon>
        <taxon>Pseudomonadota</taxon>
        <taxon>Alphaproteobacteria</taxon>
        <taxon>Rhodobacterales</taxon>
        <taxon>Paracoccaceae</taxon>
        <taxon>Pseudooceanicola</taxon>
    </lineage>
</organism>
<dbReference type="RefSeq" id="WP_097147556.1">
    <property type="nucleotide sequence ID" value="NZ_OBEA01000012.1"/>
</dbReference>
<evidence type="ECO:0000256" key="9">
    <source>
        <dbReference type="ARBA" id="ARBA00023125"/>
    </source>
</evidence>
<dbReference type="Gene3D" id="3.10.150.10">
    <property type="entry name" value="DNA Polymerase III, subunit A, domain 2"/>
    <property type="match status" value="1"/>
</dbReference>
<dbReference type="GO" id="GO:0009360">
    <property type="term" value="C:DNA polymerase III complex"/>
    <property type="evidence" value="ECO:0007669"/>
    <property type="project" value="InterPro"/>
</dbReference>
<evidence type="ECO:0000256" key="8">
    <source>
        <dbReference type="ARBA" id="ARBA00022932"/>
    </source>
</evidence>
<evidence type="ECO:0000256" key="1">
    <source>
        <dbReference type="ARBA" id="ARBA00004496"/>
    </source>
</evidence>
<dbReference type="AlphaFoldDB" id="A0A285JKG8"/>
<dbReference type="GO" id="GO:0005737">
    <property type="term" value="C:cytoplasm"/>
    <property type="evidence" value="ECO:0007669"/>
    <property type="project" value="UniProtKB-SubCell"/>
</dbReference>
<evidence type="ECO:0000313" key="16">
    <source>
        <dbReference type="Proteomes" id="UP000231702"/>
    </source>
</evidence>
<dbReference type="Proteomes" id="UP000231702">
    <property type="component" value="Unassembled WGS sequence"/>
</dbReference>
<evidence type="ECO:0000256" key="2">
    <source>
        <dbReference type="ARBA" id="ARBA00010752"/>
    </source>
</evidence>
<dbReference type="EMBL" id="PGTD01000021">
    <property type="protein sequence ID" value="PJE26500.1"/>
    <property type="molecule type" value="Genomic_DNA"/>
</dbReference>
<comment type="similarity">
    <text evidence="2">Belongs to the beta sliding clamp family.</text>
</comment>
<dbReference type="SMART" id="SM00480">
    <property type="entry name" value="POL3Bc"/>
    <property type="match status" value="1"/>
</dbReference>
<dbReference type="PANTHER" id="PTHR30478:SF0">
    <property type="entry name" value="BETA SLIDING CLAMP"/>
    <property type="match status" value="1"/>
</dbReference>
<gene>
    <name evidence="13" type="ORF">CVM39_17475</name>
    <name evidence="14" type="ORF">SAMN06297129_3981</name>
</gene>
<evidence type="ECO:0000256" key="3">
    <source>
        <dbReference type="ARBA" id="ARBA00021035"/>
    </source>
</evidence>
<evidence type="ECO:0000256" key="11">
    <source>
        <dbReference type="ARBA" id="ARBA00033276"/>
    </source>
</evidence>
<evidence type="ECO:0000256" key="10">
    <source>
        <dbReference type="ARBA" id="ARBA00030988"/>
    </source>
</evidence>
<accession>A0A285JKG8</accession>
<evidence type="ECO:0000259" key="12">
    <source>
        <dbReference type="Pfam" id="PF02767"/>
    </source>
</evidence>
<dbReference type="GO" id="GO:0008408">
    <property type="term" value="F:3'-5' exonuclease activity"/>
    <property type="evidence" value="ECO:0007669"/>
    <property type="project" value="InterPro"/>
</dbReference>